<keyword evidence="2" id="KW-0812">Transmembrane</keyword>
<protein>
    <submittedName>
        <fullName evidence="3">Uncharacterized protein</fullName>
    </submittedName>
</protein>
<dbReference type="STRING" id="200378.SAMN05216553_119109"/>
<feature type="coiled-coil region" evidence="1">
    <location>
        <begin position="57"/>
        <end position="84"/>
    </location>
</feature>
<evidence type="ECO:0000256" key="2">
    <source>
        <dbReference type="SAM" id="Phobius"/>
    </source>
</evidence>
<keyword evidence="2" id="KW-1133">Transmembrane helix</keyword>
<dbReference type="AlphaFoldDB" id="A0A1G8BKC0"/>
<accession>A0A1G8BKC0</accession>
<sequence>MSPYDWQEIIGVVGVFVLITAVGTVGIWQLAATWRAKAALARESEYRALAERAVAAQEGAERRLGELGERLAEVQTRLQSVERVLKEVE</sequence>
<dbReference type="RefSeq" id="WP_090058551.1">
    <property type="nucleotide sequence ID" value="NZ_FNCC01000019.1"/>
</dbReference>
<proteinExistence type="predicted"/>
<keyword evidence="1" id="KW-0175">Coiled coil</keyword>
<dbReference type="EMBL" id="FNCC01000019">
    <property type="protein sequence ID" value="SDH33611.1"/>
    <property type="molecule type" value="Genomic_DNA"/>
</dbReference>
<name>A0A1G8BKC0_9PSEU</name>
<reference evidence="4" key="1">
    <citation type="submission" date="2016-10" db="EMBL/GenBank/DDBJ databases">
        <authorList>
            <person name="Varghese N."/>
            <person name="Submissions S."/>
        </authorList>
    </citation>
    <scope>NUCLEOTIDE SEQUENCE [LARGE SCALE GENOMIC DNA]</scope>
    <source>
        <strain evidence="4">CGMCC 4.3506</strain>
    </source>
</reference>
<evidence type="ECO:0000256" key="1">
    <source>
        <dbReference type="SAM" id="Coils"/>
    </source>
</evidence>
<keyword evidence="2" id="KW-0472">Membrane</keyword>
<evidence type="ECO:0000313" key="4">
    <source>
        <dbReference type="Proteomes" id="UP000199623"/>
    </source>
</evidence>
<keyword evidence="4" id="KW-1185">Reference proteome</keyword>
<dbReference type="Proteomes" id="UP000199623">
    <property type="component" value="Unassembled WGS sequence"/>
</dbReference>
<evidence type="ECO:0000313" key="3">
    <source>
        <dbReference type="EMBL" id="SDH33611.1"/>
    </source>
</evidence>
<gene>
    <name evidence="3" type="ORF">SAMN05216553_119109</name>
</gene>
<organism evidence="3 4">
    <name type="scientific">Lentzea fradiae</name>
    <dbReference type="NCBI Taxonomy" id="200378"/>
    <lineage>
        <taxon>Bacteria</taxon>
        <taxon>Bacillati</taxon>
        <taxon>Actinomycetota</taxon>
        <taxon>Actinomycetes</taxon>
        <taxon>Pseudonocardiales</taxon>
        <taxon>Pseudonocardiaceae</taxon>
        <taxon>Lentzea</taxon>
    </lineage>
</organism>
<feature type="transmembrane region" description="Helical" evidence="2">
    <location>
        <begin position="6"/>
        <end position="28"/>
    </location>
</feature>